<dbReference type="SUPFAM" id="SSF109709">
    <property type="entry name" value="KorB DNA-binding domain-like"/>
    <property type="match status" value="1"/>
</dbReference>
<dbReference type="Pfam" id="PF00239">
    <property type="entry name" value="Resolvase"/>
    <property type="match status" value="1"/>
</dbReference>
<evidence type="ECO:0000313" key="3">
    <source>
        <dbReference type="EMBL" id="AIB12682.1"/>
    </source>
</evidence>
<dbReference type="InterPro" id="IPR006119">
    <property type="entry name" value="Resolv_N"/>
</dbReference>
<dbReference type="PANTHER" id="PTHR30461:SF23">
    <property type="entry name" value="DNA RECOMBINASE-RELATED"/>
    <property type="match status" value="1"/>
</dbReference>
<dbReference type="AlphaFoldDB" id="A0A060DID5"/>
<protein>
    <recommendedName>
        <fullName evidence="5">Recombinase family protein</fullName>
    </recommendedName>
</protein>
<dbReference type="SMART" id="SM00857">
    <property type="entry name" value="Resolvase"/>
    <property type="match status" value="1"/>
</dbReference>
<dbReference type="EMBL" id="CP007793">
    <property type="protein sequence ID" value="AIB12682.1"/>
    <property type="molecule type" value="Genomic_DNA"/>
</dbReference>
<evidence type="ECO:0000259" key="2">
    <source>
        <dbReference type="PROSITE" id="PS51737"/>
    </source>
</evidence>
<feature type="domain" description="Resolvase/invertase-type recombinase catalytic" evidence="1">
    <location>
        <begin position="8"/>
        <end position="160"/>
    </location>
</feature>
<dbReference type="InterPro" id="IPR038109">
    <property type="entry name" value="DNA_bind_recomb_sf"/>
</dbReference>
<dbReference type="CDD" id="cd03768">
    <property type="entry name" value="SR_ResInv"/>
    <property type="match status" value="1"/>
</dbReference>
<dbReference type="InterPro" id="IPR011109">
    <property type="entry name" value="DNA_bind_recombinase_dom"/>
</dbReference>
<dbReference type="RefSeq" id="WP_038529523.1">
    <property type="nucleotide sequence ID" value="NZ_CP007793.1"/>
</dbReference>
<dbReference type="PANTHER" id="PTHR30461">
    <property type="entry name" value="DNA-INVERTASE FROM LAMBDOID PROPHAGE"/>
    <property type="match status" value="1"/>
</dbReference>
<reference evidence="3 4" key="1">
    <citation type="journal article" date="2014" name="Genome Announc.">
        <title>Complete Genome Sequence of the Model Rhizosphere Strain Azospirillum brasilense Az39, Successfully Applied in Agriculture.</title>
        <authorList>
            <person name="Rivera D."/>
            <person name="Revale S."/>
            <person name="Molina R."/>
            <person name="Gualpa J."/>
            <person name="Puente M."/>
            <person name="Maroniche G."/>
            <person name="Paris G."/>
            <person name="Baker D."/>
            <person name="Clavijo B."/>
            <person name="McLay K."/>
            <person name="Spaepen S."/>
            <person name="Perticari A."/>
            <person name="Vazquez M."/>
            <person name="Wisniewski-Dye F."/>
            <person name="Watkins C."/>
            <person name="Martinez-Abarca F."/>
            <person name="Vanderleyden J."/>
            <person name="Cassan F."/>
        </authorList>
    </citation>
    <scope>NUCLEOTIDE SEQUENCE [LARGE SCALE GENOMIC DNA]</scope>
    <source>
        <strain evidence="3 4">Az39</strain>
    </source>
</reference>
<dbReference type="Gene3D" id="3.40.50.1390">
    <property type="entry name" value="Resolvase, N-terminal catalytic domain"/>
    <property type="match status" value="1"/>
</dbReference>
<gene>
    <name evidence="3" type="ORF">ABAZ39_11915</name>
</gene>
<evidence type="ECO:0008006" key="5">
    <source>
        <dbReference type="Google" id="ProtNLM"/>
    </source>
</evidence>
<name>A0A060DID5_9PROT</name>
<dbReference type="KEGG" id="abq:ABAZ39_11915"/>
<accession>A0A060DID5</accession>
<feature type="domain" description="Recombinase" evidence="2">
    <location>
        <begin position="168"/>
        <end position="282"/>
    </location>
</feature>
<organism evidence="3 4">
    <name type="scientific">Azospirillum argentinense</name>
    <dbReference type="NCBI Taxonomy" id="2970906"/>
    <lineage>
        <taxon>Bacteria</taxon>
        <taxon>Pseudomonadati</taxon>
        <taxon>Pseudomonadota</taxon>
        <taxon>Alphaproteobacteria</taxon>
        <taxon>Rhodospirillales</taxon>
        <taxon>Azospirillaceae</taxon>
        <taxon>Azospirillum</taxon>
    </lineage>
</organism>
<evidence type="ECO:0000313" key="4">
    <source>
        <dbReference type="Proteomes" id="UP000027186"/>
    </source>
</evidence>
<dbReference type="SUPFAM" id="SSF53041">
    <property type="entry name" value="Resolvase-like"/>
    <property type="match status" value="1"/>
</dbReference>
<dbReference type="PROSITE" id="PS51737">
    <property type="entry name" value="RECOMBINASE_DNA_BIND"/>
    <property type="match status" value="1"/>
</dbReference>
<dbReference type="Pfam" id="PF07508">
    <property type="entry name" value="Recombinase"/>
    <property type="match status" value="1"/>
</dbReference>
<sequence>MTRPPTVRCAIYTRKSSDEGLEQSFNSLDAQREACAAYIASQAHEGWRLTGPSYDDGGFSGGSMERPGLQRLLADLGQGRIDVVIVYKVDRLTRSLADFARIVEIFDAQGASFVSVTQHFNTTSSMGRLTLNVLLSFAQFEREVTGERIRDKVAASRRKGMWMGGTPPLGYDVRDRKLVVNDEEAERVRLIFERYGDLRSVKQLVADLRTRGITSKRWTTQAGGTRGGGPYGRGNLYKLLRNRVYLGEAVHKGTPYPGEHAAIVPQQLWDRVQAILEANRVERENRPRAAGRPLLTGLIVDDRGNIMSPSHCLKKGRRYRYYTSQALLQHRPETAGTLTRVSAPAIEQLVEDRLCALMAGAGRRDWERLAVHEKARRLAVLVRRIEVGAERVRITLPHGDGVDPGNALRLMQRGESLIGDVDERILEIPVRLKTWGGRRVIVGPDGQDLTARPRVDEALVKALARAHRWCRRLASGQVASVSDLATEAGCTKAYIRQILRLAFLAPDLVDAILRGEQPRRLTLGTMLETDIPLAWNEQRRLLGFPSR</sequence>
<dbReference type="Proteomes" id="UP000027186">
    <property type="component" value="Chromosome"/>
</dbReference>
<dbReference type="PROSITE" id="PS51736">
    <property type="entry name" value="RECOMBINASES_3"/>
    <property type="match status" value="1"/>
</dbReference>
<dbReference type="InterPro" id="IPR036162">
    <property type="entry name" value="Resolvase-like_N_sf"/>
</dbReference>
<evidence type="ECO:0000259" key="1">
    <source>
        <dbReference type="PROSITE" id="PS51736"/>
    </source>
</evidence>
<dbReference type="GO" id="GO:0000150">
    <property type="term" value="F:DNA strand exchange activity"/>
    <property type="evidence" value="ECO:0007669"/>
    <property type="project" value="InterPro"/>
</dbReference>
<proteinExistence type="predicted"/>
<dbReference type="GO" id="GO:0003677">
    <property type="term" value="F:DNA binding"/>
    <property type="evidence" value="ECO:0007669"/>
    <property type="project" value="InterPro"/>
</dbReference>
<dbReference type="InterPro" id="IPR050639">
    <property type="entry name" value="SSR_resolvase"/>
</dbReference>
<dbReference type="Gene3D" id="3.90.1750.20">
    <property type="entry name" value="Putative Large Serine Recombinase, Chain B, Domain 2"/>
    <property type="match status" value="1"/>
</dbReference>